<evidence type="ECO:0000313" key="4">
    <source>
        <dbReference type="EMBL" id="GJT13077.1"/>
    </source>
</evidence>
<feature type="region of interest" description="Disordered" evidence="2">
    <location>
        <begin position="44"/>
        <end position="66"/>
    </location>
</feature>
<sequence>MTHPHPKRSFVPQAVLTRSGKVNTAGASVNTVIKQVNTAASTPIVKHPRPKSNAFKRGNSQSSRPFNRYYANNNNIFNKKVNIVMVNDTTARERAVGNPQQKEYKEKAVIDSGCSRHMTGNKCYLTKYEDYDGGFVSFGDELKLLRKRGRDTKIPQSGGPPKNVGDEAIHKELGDRMERAATTASSLEAKQDSDAQTRFEIASIMSNDPPLSRGNTLRSGEDSMKLNELTVLYTTFSKKVKSLESDLKQTKLTYSAAYTKLIKRVKKLEHKIKSSKVRRKVRLVVLEDESDLEDPSKHGRKIIQSDEELALRLHAEEQAEFERLQKERVAQEEASKAAIDEEL</sequence>
<reference evidence="4" key="1">
    <citation type="journal article" date="2022" name="Int. J. Mol. Sci.">
        <title>Draft Genome of Tanacetum Coccineum: Genomic Comparison of Closely Related Tanacetum-Family Plants.</title>
        <authorList>
            <person name="Yamashiro T."/>
            <person name="Shiraishi A."/>
            <person name="Nakayama K."/>
            <person name="Satake H."/>
        </authorList>
    </citation>
    <scope>NUCLEOTIDE SEQUENCE</scope>
</reference>
<reference evidence="4" key="2">
    <citation type="submission" date="2022-01" db="EMBL/GenBank/DDBJ databases">
        <authorList>
            <person name="Yamashiro T."/>
            <person name="Shiraishi A."/>
            <person name="Satake H."/>
            <person name="Nakayama K."/>
        </authorList>
    </citation>
    <scope>NUCLEOTIDE SEQUENCE</scope>
</reference>
<comment type="caution">
    <text evidence="4">The sequence shown here is derived from an EMBL/GenBank/DDBJ whole genome shotgun (WGS) entry which is preliminary data.</text>
</comment>
<evidence type="ECO:0000256" key="2">
    <source>
        <dbReference type="SAM" id="MobiDB-lite"/>
    </source>
</evidence>
<keyword evidence="5" id="KW-1185">Reference proteome</keyword>
<protein>
    <recommendedName>
        <fullName evidence="3">Retrovirus-related Pol polyprotein from transposon TNT 1-94-like beta-barrel domain-containing protein</fullName>
    </recommendedName>
</protein>
<feature type="domain" description="Retrovirus-related Pol polyprotein from transposon TNT 1-94-like beta-barrel" evidence="3">
    <location>
        <begin position="109"/>
        <end position="141"/>
    </location>
</feature>
<evidence type="ECO:0000313" key="5">
    <source>
        <dbReference type="Proteomes" id="UP001151760"/>
    </source>
</evidence>
<evidence type="ECO:0000256" key="1">
    <source>
        <dbReference type="SAM" id="Coils"/>
    </source>
</evidence>
<keyword evidence="1" id="KW-0175">Coiled coil</keyword>
<gene>
    <name evidence="4" type="ORF">Tco_0860119</name>
</gene>
<proteinExistence type="predicted"/>
<dbReference type="InterPro" id="IPR054722">
    <property type="entry name" value="PolX-like_BBD"/>
</dbReference>
<feature type="coiled-coil region" evidence="1">
    <location>
        <begin position="314"/>
        <end position="341"/>
    </location>
</feature>
<dbReference type="Proteomes" id="UP001151760">
    <property type="component" value="Unassembled WGS sequence"/>
</dbReference>
<organism evidence="4 5">
    <name type="scientific">Tanacetum coccineum</name>
    <dbReference type="NCBI Taxonomy" id="301880"/>
    <lineage>
        <taxon>Eukaryota</taxon>
        <taxon>Viridiplantae</taxon>
        <taxon>Streptophyta</taxon>
        <taxon>Embryophyta</taxon>
        <taxon>Tracheophyta</taxon>
        <taxon>Spermatophyta</taxon>
        <taxon>Magnoliopsida</taxon>
        <taxon>eudicotyledons</taxon>
        <taxon>Gunneridae</taxon>
        <taxon>Pentapetalae</taxon>
        <taxon>asterids</taxon>
        <taxon>campanulids</taxon>
        <taxon>Asterales</taxon>
        <taxon>Asteraceae</taxon>
        <taxon>Asteroideae</taxon>
        <taxon>Anthemideae</taxon>
        <taxon>Anthemidinae</taxon>
        <taxon>Tanacetum</taxon>
    </lineage>
</organism>
<dbReference type="EMBL" id="BQNB010013200">
    <property type="protein sequence ID" value="GJT13077.1"/>
    <property type="molecule type" value="Genomic_DNA"/>
</dbReference>
<dbReference type="Pfam" id="PF22936">
    <property type="entry name" value="Pol_BBD"/>
    <property type="match status" value="1"/>
</dbReference>
<accession>A0ABQ5BH53</accession>
<evidence type="ECO:0000259" key="3">
    <source>
        <dbReference type="Pfam" id="PF22936"/>
    </source>
</evidence>
<name>A0ABQ5BH53_9ASTR</name>